<name>A0A1B6VKK5_9PROT</name>
<gene>
    <name evidence="1" type="ORF">A0123_01797</name>
</gene>
<dbReference type="AlphaFoldDB" id="A0A1B6VKK5"/>
<comment type="caution">
    <text evidence="1">The sequence shown here is derived from an EMBL/GenBank/DDBJ whole genome shotgun (WGS) entry which is preliminary data.</text>
</comment>
<proteinExistence type="predicted"/>
<evidence type="ECO:0000313" key="1">
    <source>
        <dbReference type="EMBL" id="OAJ67755.1"/>
    </source>
</evidence>
<evidence type="ECO:0000313" key="2">
    <source>
        <dbReference type="Proteomes" id="UP000077786"/>
    </source>
</evidence>
<protein>
    <submittedName>
        <fullName evidence="1">Uncharacterized protein</fullName>
    </submittedName>
</protein>
<reference evidence="1 2" key="1">
    <citation type="submission" date="2016-03" db="EMBL/GenBank/DDBJ databases">
        <title>Draft genome sequence of Gluconobacter cerinus strain CECT 9110.</title>
        <authorList>
            <person name="Sainz F."/>
            <person name="Mas A."/>
            <person name="Torija M.J."/>
        </authorList>
    </citation>
    <scope>NUCLEOTIDE SEQUENCE [LARGE SCALE GENOMIC DNA]</scope>
    <source>
        <strain evidence="1 2">CECT 9110</strain>
    </source>
</reference>
<organism evidence="1 2">
    <name type="scientific">Gluconobacter cerinus</name>
    <dbReference type="NCBI Taxonomy" id="38307"/>
    <lineage>
        <taxon>Bacteria</taxon>
        <taxon>Pseudomonadati</taxon>
        <taxon>Pseudomonadota</taxon>
        <taxon>Alphaproteobacteria</taxon>
        <taxon>Acetobacterales</taxon>
        <taxon>Acetobacteraceae</taxon>
        <taxon>Gluconobacter</taxon>
    </lineage>
</organism>
<sequence>MHFSNLAEFFSNILDTAGSILRHVTERRTENSDGGHAAPDTTA</sequence>
<dbReference type="Proteomes" id="UP000077786">
    <property type="component" value="Unassembled WGS sequence"/>
</dbReference>
<accession>A0A1B6VKK5</accession>
<dbReference type="EMBL" id="LUTU01000007">
    <property type="protein sequence ID" value="OAJ67755.1"/>
    <property type="molecule type" value="Genomic_DNA"/>
</dbReference>